<dbReference type="RefSeq" id="WP_026785803.1">
    <property type="nucleotide sequence ID" value="NZ_BJCD01000033.1"/>
</dbReference>
<accession>A0A4P5ZBD4</accession>
<protein>
    <recommendedName>
        <fullName evidence="3">DUF29 domain-containing protein</fullName>
    </recommendedName>
</protein>
<dbReference type="Gene3D" id="1.20.1220.20">
    <property type="entry name" value="Uncharcterised protein PF01724"/>
    <property type="match status" value="1"/>
</dbReference>
<reference evidence="2" key="1">
    <citation type="submission" date="2019-02" db="EMBL/GenBank/DDBJ databases">
        <title>Draft genome sequence of Planktothrix agardhii NIES-905.</title>
        <authorList>
            <person name="Yamaguchi H."/>
            <person name="Suzuki S."/>
            <person name="Kawachi M."/>
        </authorList>
    </citation>
    <scope>NUCLEOTIDE SEQUENCE [LARGE SCALE GENOMIC DNA]</scope>
    <source>
        <strain evidence="2">CCAP 1459/11A</strain>
    </source>
</reference>
<dbReference type="Proteomes" id="UP000299794">
    <property type="component" value="Unassembled WGS sequence"/>
</dbReference>
<organism evidence="1 2">
    <name type="scientific">Planktothrix agardhii CCAP 1459/11A</name>
    <dbReference type="NCBI Taxonomy" id="282420"/>
    <lineage>
        <taxon>Bacteria</taxon>
        <taxon>Bacillati</taxon>
        <taxon>Cyanobacteriota</taxon>
        <taxon>Cyanophyceae</taxon>
        <taxon>Oscillatoriophycideae</taxon>
        <taxon>Oscillatoriales</taxon>
        <taxon>Microcoleaceae</taxon>
        <taxon>Planktothrix</taxon>
    </lineage>
</organism>
<dbReference type="PANTHER" id="PTHR34235">
    <property type="entry name" value="SLR1203 PROTEIN-RELATED"/>
    <property type="match status" value="1"/>
</dbReference>
<name>A0A4P5ZBD4_PLAAG</name>
<comment type="caution">
    <text evidence="1">The sequence shown here is derived from an EMBL/GenBank/DDBJ whole genome shotgun (WGS) entry which is preliminary data.</text>
</comment>
<evidence type="ECO:0000313" key="1">
    <source>
        <dbReference type="EMBL" id="GDZ93298.1"/>
    </source>
</evidence>
<dbReference type="InterPro" id="IPR002636">
    <property type="entry name" value="DUF29"/>
</dbReference>
<proteinExistence type="predicted"/>
<evidence type="ECO:0008006" key="3">
    <source>
        <dbReference type="Google" id="ProtNLM"/>
    </source>
</evidence>
<dbReference type="AlphaFoldDB" id="A0A4P5ZBD4"/>
<dbReference type="PANTHER" id="PTHR34235:SF3">
    <property type="entry name" value="SLR1203 PROTEIN"/>
    <property type="match status" value="1"/>
</dbReference>
<dbReference type="Pfam" id="PF01724">
    <property type="entry name" value="DUF29"/>
    <property type="match status" value="1"/>
</dbReference>
<dbReference type="EMBL" id="BJCD01000033">
    <property type="protein sequence ID" value="GDZ93298.1"/>
    <property type="molecule type" value="Genomic_DNA"/>
</dbReference>
<sequence length="156" mass="18145">MVSSKHPQLKSTENLSLYEQDFYLWIENTVNQLKTGQLLEVDLGNLIEEIESMGRSEKQALESNLIIVLLHLLKYKYQPDKRSNSWLSSIYEHRRRLRKALKSSPSLKPYYTEVFEECYQDARQEAALETGLTLEVFPVVCPFTPEATLDSEFLPN</sequence>
<evidence type="ECO:0000313" key="2">
    <source>
        <dbReference type="Proteomes" id="UP000299794"/>
    </source>
</evidence>
<gene>
    <name evidence="1" type="ORF">PA905_11330</name>
</gene>